<organism evidence="3 4">
    <name type="scientific">Caenimonas aquaedulcis</name>
    <dbReference type="NCBI Taxonomy" id="2793270"/>
    <lineage>
        <taxon>Bacteria</taxon>
        <taxon>Pseudomonadati</taxon>
        <taxon>Pseudomonadota</taxon>
        <taxon>Betaproteobacteria</taxon>
        <taxon>Burkholderiales</taxon>
        <taxon>Comamonadaceae</taxon>
        <taxon>Caenimonas</taxon>
    </lineage>
</organism>
<protein>
    <submittedName>
        <fullName evidence="3">NIPSNAP family protein</fullName>
    </submittedName>
</protein>
<reference evidence="3" key="1">
    <citation type="submission" date="2020-11" db="EMBL/GenBank/DDBJ databases">
        <title>Bacterial whole genome sequence for Caenimonas sp. DR4.4.</title>
        <authorList>
            <person name="Le V."/>
            <person name="Ko S.-R."/>
            <person name="Ahn C.-Y."/>
            <person name="Oh H.-M."/>
        </authorList>
    </citation>
    <scope>NUCLEOTIDE SEQUENCE</scope>
    <source>
        <strain evidence="3">DR4.4</strain>
    </source>
</reference>
<dbReference type="InterPro" id="IPR012577">
    <property type="entry name" value="NIPSNAP"/>
</dbReference>
<dbReference type="Proteomes" id="UP000651050">
    <property type="component" value="Unassembled WGS sequence"/>
</dbReference>
<dbReference type="InterPro" id="IPR011008">
    <property type="entry name" value="Dimeric_a/b-barrel"/>
</dbReference>
<evidence type="ECO:0000313" key="3">
    <source>
        <dbReference type="EMBL" id="MBG9390490.1"/>
    </source>
</evidence>
<comment type="caution">
    <text evidence="3">The sequence shown here is derived from an EMBL/GenBank/DDBJ whole genome shotgun (WGS) entry which is preliminary data.</text>
</comment>
<dbReference type="InterPro" id="IPR051557">
    <property type="entry name" value="NipSnap_domain"/>
</dbReference>
<evidence type="ECO:0000313" key="4">
    <source>
        <dbReference type="Proteomes" id="UP000651050"/>
    </source>
</evidence>
<dbReference type="PANTHER" id="PTHR21017">
    <property type="entry name" value="NIPSNAP-RELATED"/>
    <property type="match status" value="1"/>
</dbReference>
<proteinExistence type="inferred from homology"/>
<sequence>MLIEQRTYTVAPGKLRDYLHLYEKHGVRVHAENLGHWFGCYVSEIGPLNQVVHLWGFESFEDRMRRRAALAADPRWTEYLRIAAGLVVQQESKLLQPSAFTPALAPIQP</sequence>
<dbReference type="RefSeq" id="WP_196988228.1">
    <property type="nucleotide sequence ID" value="NZ_JADWYS010000001.1"/>
</dbReference>
<evidence type="ECO:0000256" key="1">
    <source>
        <dbReference type="ARBA" id="ARBA00005291"/>
    </source>
</evidence>
<dbReference type="AlphaFoldDB" id="A0A931H871"/>
<dbReference type="EMBL" id="JADWYS010000001">
    <property type="protein sequence ID" value="MBG9390490.1"/>
    <property type="molecule type" value="Genomic_DNA"/>
</dbReference>
<accession>A0A931H871</accession>
<keyword evidence="4" id="KW-1185">Reference proteome</keyword>
<dbReference type="SUPFAM" id="SSF54909">
    <property type="entry name" value="Dimeric alpha+beta barrel"/>
    <property type="match status" value="1"/>
</dbReference>
<evidence type="ECO:0000259" key="2">
    <source>
        <dbReference type="Pfam" id="PF07978"/>
    </source>
</evidence>
<gene>
    <name evidence="3" type="ORF">I5803_20840</name>
</gene>
<name>A0A931H871_9BURK</name>
<feature type="domain" description="NIPSNAP" evidence="2">
    <location>
        <begin position="4"/>
        <end position="102"/>
    </location>
</feature>
<dbReference type="PANTHER" id="PTHR21017:SF17">
    <property type="entry name" value="PROTEIN NIPSNAP"/>
    <property type="match status" value="1"/>
</dbReference>
<comment type="similarity">
    <text evidence="1">Belongs to the NipSnap family.</text>
</comment>
<dbReference type="Pfam" id="PF07978">
    <property type="entry name" value="NIPSNAP"/>
    <property type="match status" value="1"/>
</dbReference>
<dbReference type="Gene3D" id="3.30.70.100">
    <property type="match status" value="1"/>
</dbReference>